<sequence length="143" mass="16434">MQGKRVTILHNYRTFTGETRIKGQGNNYFKAEEKEIRTNDPEVVSLSQGSTQKQQIVSKSDRISTPTIRNDIPTKNEHSVATPESNTNRNELCSKMSQFEEQTQENFEELHENNLRLQELLNLQNTTIQTIQEGWAKPRKASG</sequence>
<evidence type="ECO:0000313" key="2">
    <source>
        <dbReference type="EMBL" id="MBW0461619.1"/>
    </source>
</evidence>
<dbReference type="EMBL" id="AVOT02000190">
    <property type="protein sequence ID" value="MBW0461619.1"/>
    <property type="molecule type" value="Genomic_DNA"/>
</dbReference>
<accession>A0A9Q3GBR8</accession>
<comment type="caution">
    <text evidence="2">The sequence shown here is derived from an EMBL/GenBank/DDBJ whole genome shotgun (WGS) entry which is preliminary data.</text>
</comment>
<gene>
    <name evidence="2" type="ORF">O181_001334</name>
</gene>
<keyword evidence="3" id="KW-1185">Reference proteome</keyword>
<feature type="region of interest" description="Disordered" evidence="1">
    <location>
        <begin position="42"/>
        <end position="88"/>
    </location>
</feature>
<evidence type="ECO:0000256" key="1">
    <source>
        <dbReference type="SAM" id="MobiDB-lite"/>
    </source>
</evidence>
<proteinExistence type="predicted"/>
<feature type="compositionally biased region" description="Polar residues" evidence="1">
    <location>
        <begin position="45"/>
        <end position="68"/>
    </location>
</feature>
<dbReference type="AlphaFoldDB" id="A0A9Q3GBR8"/>
<evidence type="ECO:0000313" key="3">
    <source>
        <dbReference type="Proteomes" id="UP000765509"/>
    </source>
</evidence>
<organism evidence="2 3">
    <name type="scientific">Austropuccinia psidii MF-1</name>
    <dbReference type="NCBI Taxonomy" id="1389203"/>
    <lineage>
        <taxon>Eukaryota</taxon>
        <taxon>Fungi</taxon>
        <taxon>Dikarya</taxon>
        <taxon>Basidiomycota</taxon>
        <taxon>Pucciniomycotina</taxon>
        <taxon>Pucciniomycetes</taxon>
        <taxon>Pucciniales</taxon>
        <taxon>Sphaerophragmiaceae</taxon>
        <taxon>Austropuccinia</taxon>
    </lineage>
</organism>
<protein>
    <submittedName>
        <fullName evidence="2">Uncharacterized protein</fullName>
    </submittedName>
</protein>
<name>A0A9Q3GBR8_9BASI</name>
<dbReference type="Proteomes" id="UP000765509">
    <property type="component" value="Unassembled WGS sequence"/>
</dbReference>
<reference evidence="2" key="1">
    <citation type="submission" date="2021-03" db="EMBL/GenBank/DDBJ databases">
        <title>Draft genome sequence of rust myrtle Austropuccinia psidii MF-1, a brazilian biotype.</title>
        <authorList>
            <person name="Quecine M.C."/>
            <person name="Pachon D.M.R."/>
            <person name="Bonatelli M.L."/>
            <person name="Correr F.H."/>
            <person name="Franceschini L.M."/>
            <person name="Leite T.F."/>
            <person name="Margarido G.R.A."/>
            <person name="Almeida C.A."/>
            <person name="Ferrarezi J.A."/>
            <person name="Labate C.A."/>
        </authorList>
    </citation>
    <scope>NUCLEOTIDE SEQUENCE</scope>
    <source>
        <strain evidence="2">MF-1</strain>
    </source>
</reference>